<accession>A0ABT6BL81</accession>
<feature type="transmembrane region" description="Helical" evidence="11">
    <location>
        <begin position="42"/>
        <end position="67"/>
    </location>
</feature>
<organism evidence="13 14">
    <name type="scientific">Aquirufa aurantiipilula</name>
    <dbReference type="NCBI Taxonomy" id="2696561"/>
    <lineage>
        <taxon>Bacteria</taxon>
        <taxon>Pseudomonadati</taxon>
        <taxon>Bacteroidota</taxon>
        <taxon>Cytophagia</taxon>
        <taxon>Cytophagales</taxon>
        <taxon>Flectobacillaceae</taxon>
        <taxon>Aquirufa</taxon>
    </lineage>
</organism>
<keyword evidence="8 11" id="KW-1133">Transmembrane helix</keyword>
<evidence type="ECO:0000256" key="4">
    <source>
        <dbReference type="ARBA" id="ARBA00022679"/>
    </source>
</evidence>
<keyword evidence="7 11" id="KW-0573">Peptidoglycan synthesis</keyword>
<dbReference type="NCBIfam" id="TIGR02070">
    <property type="entry name" value="mono_pep_trsgly"/>
    <property type="match status" value="1"/>
</dbReference>
<comment type="subcellular location">
    <subcellularLocation>
        <location evidence="11">Cell membrane</location>
        <topology evidence="11">Single-pass membrane protein</topology>
    </subcellularLocation>
</comment>
<reference evidence="13 14" key="1">
    <citation type="submission" date="2023-03" db="EMBL/GenBank/DDBJ databases">
        <title>Genome sequencing of Aquirufa.</title>
        <authorList>
            <person name="Pitt A."/>
            <person name="Hahn M.W."/>
        </authorList>
    </citation>
    <scope>NUCLEOTIDE SEQUENCE [LARGE SCALE GENOMIC DNA]</scope>
    <source>
        <strain evidence="13 14">WAEICH-18A</strain>
    </source>
</reference>
<protein>
    <recommendedName>
        <fullName evidence="11">Biosynthetic peptidoglycan transglycosylase</fullName>
        <ecNumber evidence="11">2.4.99.28</ecNumber>
    </recommendedName>
    <alternativeName>
        <fullName evidence="11">Glycan polymerase</fullName>
    </alternativeName>
    <alternativeName>
        <fullName evidence="11">Peptidoglycan glycosyltransferase MtgA</fullName>
        <shortName evidence="11">PGT</shortName>
    </alternativeName>
</protein>
<evidence type="ECO:0000256" key="5">
    <source>
        <dbReference type="ARBA" id="ARBA00022692"/>
    </source>
</evidence>
<dbReference type="Pfam" id="PF00912">
    <property type="entry name" value="Transgly"/>
    <property type="match status" value="1"/>
</dbReference>
<dbReference type="HAMAP" id="MF_00766">
    <property type="entry name" value="PGT_MtgA"/>
    <property type="match status" value="1"/>
</dbReference>
<evidence type="ECO:0000256" key="3">
    <source>
        <dbReference type="ARBA" id="ARBA00022676"/>
    </source>
</evidence>
<evidence type="ECO:0000256" key="9">
    <source>
        <dbReference type="ARBA" id="ARBA00023136"/>
    </source>
</evidence>
<evidence type="ECO:0000256" key="11">
    <source>
        <dbReference type="HAMAP-Rule" id="MF_00766"/>
    </source>
</evidence>
<keyword evidence="1 11" id="KW-1003">Cell membrane</keyword>
<evidence type="ECO:0000313" key="13">
    <source>
        <dbReference type="EMBL" id="MDF5691167.1"/>
    </source>
</evidence>
<dbReference type="InterPro" id="IPR023346">
    <property type="entry name" value="Lysozyme-like_dom_sf"/>
</dbReference>
<evidence type="ECO:0000256" key="1">
    <source>
        <dbReference type="ARBA" id="ARBA00022475"/>
    </source>
</evidence>
<keyword evidence="14" id="KW-1185">Reference proteome</keyword>
<keyword evidence="5 11" id="KW-0812">Transmembrane</keyword>
<dbReference type="SUPFAM" id="SSF53955">
    <property type="entry name" value="Lysozyme-like"/>
    <property type="match status" value="1"/>
</dbReference>
<sequence>MAKRIDLTKETRLSSKSSKFGKVNTSASQKSSSTFKKYVIKFAWLVFYAWIASLVMIVLFKFLPIYFTPTMASRKIDAIMEGKPSKIYSNWTSYAEIDKNCALAVIASEDQLFPEHNGFDFEAMWGAMRHNMKGKRIKGASTISQQVAKNVFLWQGRSYLRKGLEAYFTFMIELIWGKQRILEVYLNVAETGKMTFGVEAACRKFYGHSASEVSRAEAARIAAVLPNPIRFSIQNPSNYVQRRTNTIQRQMRMLGGKKFVSQID</sequence>
<proteinExistence type="inferred from homology"/>
<evidence type="ECO:0000256" key="8">
    <source>
        <dbReference type="ARBA" id="ARBA00022989"/>
    </source>
</evidence>
<dbReference type="Proteomes" id="UP001321344">
    <property type="component" value="Unassembled WGS sequence"/>
</dbReference>
<feature type="domain" description="Glycosyl transferase family 51" evidence="12">
    <location>
        <begin position="86"/>
        <end position="251"/>
    </location>
</feature>
<evidence type="ECO:0000259" key="12">
    <source>
        <dbReference type="Pfam" id="PF00912"/>
    </source>
</evidence>
<keyword evidence="2" id="KW-0997">Cell inner membrane</keyword>
<dbReference type="EC" id="2.4.99.28" evidence="11"/>
<evidence type="ECO:0000256" key="6">
    <source>
        <dbReference type="ARBA" id="ARBA00022960"/>
    </source>
</evidence>
<keyword evidence="10 11" id="KW-0961">Cell wall biogenesis/degradation</keyword>
<evidence type="ECO:0000313" key="14">
    <source>
        <dbReference type="Proteomes" id="UP001321344"/>
    </source>
</evidence>
<keyword evidence="3 11" id="KW-0328">Glycosyltransferase</keyword>
<dbReference type="Gene3D" id="1.10.3810.10">
    <property type="entry name" value="Biosynthetic peptidoglycan transglycosylase-like"/>
    <property type="match status" value="1"/>
</dbReference>
<dbReference type="RefSeq" id="WP_276344521.1">
    <property type="nucleotide sequence ID" value="NZ_JARJOW010000006.1"/>
</dbReference>
<dbReference type="PANTHER" id="PTHR30400:SF0">
    <property type="entry name" value="BIOSYNTHETIC PEPTIDOGLYCAN TRANSGLYCOSYLASE"/>
    <property type="match status" value="1"/>
</dbReference>
<evidence type="ECO:0000256" key="7">
    <source>
        <dbReference type="ARBA" id="ARBA00022984"/>
    </source>
</evidence>
<dbReference type="InterPro" id="IPR011812">
    <property type="entry name" value="Pep_trsgly"/>
</dbReference>
<keyword evidence="6 11" id="KW-0133">Cell shape</keyword>
<gene>
    <name evidence="11 13" type="primary">mtgA</name>
    <name evidence="13" type="ORF">PQG43_09840</name>
</gene>
<comment type="function">
    <text evidence="11">Peptidoglycan polymerase that catalyzes glycan chain elongation from lipid-linked precursors.</text>
</comment>
<comment type="caution">
    <text evidence="13">The sequence shown here is derived from an EMBL/GenBank/DDBJ whole genome shotgun (WGS) entry which is preliminary data.</text>
</comment>
<dbReference type="EMBL" id="JARJOW010000006">
    <property type="protein sequence ID" value="MDF5691167.1"/>
    <property type="molecule type" value="Genomic_DNA"/>
</dbReference>
<dbReference type="GO" id="GO:0016757">
    <property type="term" value="F:glycosyltransferase activity"/>
    <property type="evidence" value="ECO:0007669"/>
    <property type="project" value="UniProtKB-KW"/>
</dbReference>
<evidence type="ECO:0000256" key="10">
    <source>
        <dbReference type="ARBA" id="ARBA00023316"/>
    </source>
</evidence>
<comment type="catalytic activity">
    <reaction evidence="11">
        <text>[GlcNAc-(1-&gt;4)-Mur2Ac(oyl-L-Ala-gamma-D-Glu-L-Lys-D-Ala-D-Ala)](n)-di-trans,octa-cis-undecaprenyl diphosphate + beta-D-GlcNAc-(1-&gt;4)-Mur2Ac(oyl-L-Ala-gamma-D-Glu-L-Lys-D-Ala-D-Ala)-di-trans,octa-cis-undecaprenyl diphosphate = [GlcNAc-(1-&gt;4)-Mur2Ac(oyl-L-Ala-gamma-D-Glu-L-Lys-D-Ala-D-Ala)](n+1)-di-trans,octa-cis-undecaprenyl diphosphate + di-trans,octa-cis-undecaprenyl diphosphate + H(+)</text>
        <dbReference type="Rhea" id="RHEA:23708"/>
        <dbReference type="Rhea" id="RHEA-COMP:9602"/>
        <dbReference type="Rhea" id="RHEA-COMP:9603"/>
        <dbReference type="ChEBI" id="CHEBI:15378"/>
        <dbReference type="ChEBI" id="CHEBI:58405"/>
        <dbReference type="ChEBI" id="CHEBI:60033"/>
        <dbReference type="ChEBI" id="CHEBI:78435"/>
        <dbReference type="EC" id="2.4.99.28"/>
    </reaction>
</comment>
<evidence type="ECO:0000256" key="2">
    <source>
        <dbReference type="ARBA" id="ARBA00022519"/>
    </source>
</evidence>
<keyword evidence="4 11" id="KW-0808">Transferase</keyword>
<keyword evidence="9 11" id="KW-0472">Membrane</keyword>
<dbReference type="InterPro" id="IPR001264">
    <property type="entry name" value="Glyco_trans_51"/>
</dbReference>
<dbReference type="InterPro" id="IPR036950">
    <property type="entry name" value="PBP_transglycosylase"/>
</dbReference>
<comment type="pathway">
    <text evidence="11">Cell wall biogenesis; peptidoglycan biosynthesis.</text>
</comment>
<comment type="similarity">
    <text evidence="11">Belongs to the glycosyltransferase 51 family.</text>
</comment>
<dbReference type="PANTHER" id="PTHR30400">
    <property type="entry name" value="MONOFUNCTIONAL BIOSYNTHETIC PEPTIDOGLYCAN TRANSGLYCOSYLASE"/>
    <property type="match status" value="1"/>
</dbReference>
<name>A0ABT6BL81_9BACT</name>